<evidence type="ECO:0000313" key="11">
    <source>
        <dbReference type="Proteomes" id="UP000463939"/>
    </source>
</evidence>
<dbReference type="CDD" id="cd05401">
    <property type="entry name" value="NT_GlnE_GlnD_like"/>
    <property type="match status" value="2"/>
</dbReference>
<evidence type="ECO:0000259" key="8">
    <source>
        <dbReference type="Pfam" id="PF03710"/>
    </source>
</evidence>
<keyword evidence="4 7" id="KW-0067">ATP-binding</keyword>
<dbReference type="GO" id="GO:0005524">
    <property type="term" value="F:ATP binding"/>
    <property type="evidence" value="ECO:0007669"/>
    <property type="project" value="UniProtKB-UniRule"/>
</dbReference>
<dbReference type="GO" id="GO:0000287">
    <property type="term" value="F:magnesium ion binding"/>
    <property type="evidence" value="ECO:0007669"/>
    <property type="project" value="UniProtKB-UniRule"/>
</dbReference>
<dbReference type="InterPro" id="IPR023057">
    <property type="entry name" value="GlnE"/>
</dbReference>
<reference evidence="11" key="1">
    <citation type="submission" date="2019-11" db="EMBL/GenBank/DDBJ databases">
        <title>Isolation and characterization of a novel species in the genus Sulfuriferula.</title>
        <authorList>
            <person name="Mochizuki J."/>
            <person name="Kojima H."/>
            <person name="Fukui M."/>
        </authorList>
    </citation>
    <scope>NUCLEOTIDE SEQUENCE [LARGE SCALE GENOMIC DNA]</scope>
    <source>
        <strain evidence="11">SGTM</strain>
    </source>
</reference>
<evidence type="ECO:0000256" key="1">
    <source>
        <dbReference type="ARBA" id="ARBA00022679"/>
    </source>
</evidence>
<evidence type="ECO:0000256" key="5">
    <source>
        <dbReference type="ARBA" id="ARBA00022842"/>
    </source>
</evidence>
<dbReference type="GO" id="GO:0008882">
    <property type="term" value="F:[glutamate-ammonia-ligase] adenylyltransferase activity"/>
    <property type="evidence" value="ECO:0007669"/>
    <property type="project" value="UniProtKB-UniRule"/>
</dbReference>
<dbReference type="EC" id="2.7.7.42" evidence="7"/>
<dbReference type="FunFam" id="3.30.460.10:FF:000009">
    <property type="entry name" value="Bifunctional glutamine synthetase adenylyltransferase/adenylyl-removing enzyme"/>
    <property type="match status" value="1"/>
</dbReference>
<dbReference type="Gene3D" id="1.20.120.1510">
    <property type="match status" value="1"/>
</dbReference>
<evidence type="ECO:0000256" key="4">
    <source>
        <dbReference type="ARBA" id="ARBA00022840"/>
    </source>
</evidence>
<keyword evidence="6 7" id="KW-0511">Multifunctional enzyme</keyword>
<keyword evidence="10" id="KW-0436">Ligase</keyword>
<dbReference type="PANTHER" id="PTHR30621:SF0">
    <property type="entry name" value="BIFUNCTIONAL GLUTAMINE SYNTHETASE ADENYLYLTRANSFERASE_ADENYLYL-REMOVING ENZYME"/>
    <property type="match status" value="1"/>
</dbReference>
<dbReference type="NCBIfam" id="NF008292">
    <property type="entry name" value="PRK11072.1"/>
    <property type="match status" value="1"/>
</dbReference>
<comment type="catalytic activity">
    <reaction evidence="7">
        <text>[glutamine synthetase]-L-tyrosine + ATP = [glutamine synthetase]-O(4)-(5'-adenylyl)-L-tyrosine + diphosphate</text>
        <dbReference type="Rhea" id="RHEA:18589"/>
        <dbReference type="Rhea" id="RHEA-COMP:10660"/>
        <dbReference type="Rhea" id="RHEA-COMP:10661"/>
        <dbReference type="ChEBI" id="CHEBI:30616"/>
        <dbReference type="ChEBI" id="CHEBI:33019"/>
        <dbReference type="ChEBI" id="CHEBI:46858"/>
        <dbReference type="ChEBI" id="CHEBI:83624"/>
        <dbReference type="EC" id="2.7.7.42"/>
    </reaction>
</comment>
<dbReference type="GO" id="GO:0005829">
    <property type="term" value="C:cytosol"/>
    <property type="evidence" value="ECO:0007669"/>
    <property type="project" value="TreeGrafter"/>
</dbReference>
<dbReference type="Gene3D" id="3.30.460.10">
    <property type="entry name" value="Beta Polymerase, domain 2"/>
    <property type="match status" value="2"/>
</dbReference>
<dbReference type="Pfam" id="PF03710">
    <property type="entry name" value="GlnE"/>
    <property type="match status" value="2"/>
</dbReference>
<name>A0A809RIV7_9PROT</name>
<comment type="cofactor">
    <cofactor evidence="7">
        <name>Mg(2+)</name>
        <dbReference type="ChEBI" id="CHEBI:18420"/>
    </cofactor>
</comment>
<dbReference type="EMBL" id="AP021881">
    <property type="protein sequence ID" value="BBP01435.1"/>
    <property type="molecule type" value="Genomic_DNA"/>
</dbReference>
<keyword evidence="11" id="KW-1185">Reference proteome</keyword>
<evidence type="ECO:0000256" key="2">
    <source>
        <dbReference type="ARBA" id="ARBA00022695"/>
    </source>
</evidence>
<dbReference type="AlphaFoldDB" id="A0A809RIV7"/>
<dbReference type="SUPFAM" id="SSF81593">
    <property type="entry name" value="Nucleotidyltransferase substrate binding subunit/domain"/>
    <property type="match status" value="2"/>
</dbReference>
<dbReference type="Gene3D" id="1.20.120.330">
    <property type="entry name" value="Nucleotidyltransferases domain 2"/>
    <property type="match status" value="2"/>
</dbReference>
<feature type="domain" description="PII-uridylyltransferase/Glutamine-synthetase adenylyltransferase" evidence="9">
    <location>
        <begin position="772"/>
        <end position="860"/>
    </location>
</feature>
<dbReference type="EC" id="2.7.7.89" evidence="7"/>
<dbReference type="RefSeq" id="WP_162085216.1">
    <property type="nucleotide sequence ID" value="NZ_AP021881.1"/>
</dbReference>
<feature type="domain" description="PII-uridylyltransferase/Glutamine-synthetase adenylyltransferase" evidence="9">
    <location>
        <begin position="264"/>
        <end position="402"/>
    </location>
</feature>
<keyword evidence="3 7" id="KW-0547">Nucleotide-binding</keyword>
<dbReference type="InterPro" id="IPR043519">
    <property type="entry name" value="NT_sf"/>
</dbReference>
<dbReference type="Pfam" id="PF08335">
    <property type="entry name" value="GlnD_UR_UTase"/>
    <property type="match status" value="2"/>
</dbReference>
<gene>
    <name evidence="7 10" type="primary">glnE</name>
    <name evidence="10" type="ORF">SFSGTM_21430</name>
</gene>
<keyword evidence="1 7" id="KW-0808">Transferase</keyword>
<dbReference type="GO" id="GO:0047388">
    <property type="term" value="F:[glutamine synthetase]-adenylyl-L-tyrosine phosphorylase activity"/>
    <property type="evidence" value="ECO:0007669"/>
    <property type="project" value="UniProtKB-EC"/>
</dbReference>
<comment type="similarity">
    <text evidence="7">Belongs to the GlnE family.</text>
</comment>
<dbReference type="FunFam" id="1.20.120.330:FF:000005">
    <property type="entry name" value="Bifunctional glutamine synthetase adenylyltransferase/adenylyl-removing enzyme"/>
    <property type="match status" value="1"/>
</dbReference>
<dbReference type="GO" id="GO:0000820">
    <property type="term" value="P:regulation of glutamine family amino acid metabolic process"/>
    <property type="evidence" value="ECO:0007669"/>
    <property type="project" value="UniProtKB-UniRule"/>
</dbReference>
<dbReference type="PANTHER" id="PTHR30621">
    <property type="entry name" value="GLUTAMINE SYNTHETASE ADENYLYLTRANSFERASE"/>
    <property type="match status" value="1"/>
</dbReference>
<dbReference type="InterPro" id="IPR005190">
    <property type="entry name" value="GlnE_rpt_dom"/>
</dbReference>
<evidence type="ECO:0000256" key="3">
    <source>
        <dbReference type="ARBA" id="ARBA00022741"/>
    </source>
</evidence>
<keyword evidence="5 7" id="KW-0460">Magnesium</keyword>
<organism evidence="10 11">
    <name type="scientific">Sulfuriferula nivalis</name>
    <dbReference type="NCBI Taxonomy" id="2675298"/>
    <lineage>
        <taxon>Bacteria</taxon>
        <taxon>Pseudomonadati</taxon>
        <taxon>Pseudomonadota</taxon>
        <taxon>Betaproteobacteria</taxon>
        <taxon>Nitrosomonadales</taxon>
        <taxon>Sulfuricellaceae</taxon>
        <taxon>Sulfuriferula</taxon>
    </lineage>
</organism>
<evidence type="ECO:0000256" key="6">
    <source>
        <dbReference type="ARBA" id="ARBA00023268"/>
    </source>
</evidence>
<comment type="catalytic activity">
    <reaction evidence="7">
        <text>[glutamine synthetase]-O(4)-(5'-adenylyl)-L-tyrosine + phosphate = [glutamine synthetase]-L-tyrosine + ADP</text>
        <dbReference type="Rhea" id="RHEA:43716"/>
        <dbReference type="Rhea" id="RHEA-COMP:10660"/>
        <dbReference type="Rhea" id="RHEA-COMP:10661"/>
        <dbReference type="ChEBI" id="CHEBI:43474"/>
        <dbReference type="ChEBI" id="CHEBI:46858"/>
        <dbReference type="ChEBI" id="CHEBI:83624"/>
        <dbReference type="ChEBI" id="CHEBI:456216"/>
        <dbReference type="EC" id="2.7.7.89"/>
    </reaction>
</comment>
<feature type="domain" description="Glutamate-ammonia ligase adenylyltransferase repeated" evidence="8">
    <location>
        <begin position="7"/>
        <end position="237"/>
    </location>
</feature>
<dbReference type="SUPFAM" id="SSF81301">
    <property type="entry name" value="Nucleotidyltransferase"/>
    <property type="match status" value="2"/>
</dbReference>
<dbReference type="GO" id="GO:0016874">
    <property type="term" value="F:ligase activity"/>
    <property type="evidence" value="ECO:0007669"/>
    <property type="project" value="UniProtKB-KW"/>
</dbReference>
<sequence>MDKILAASQHSRYLARLLAADADFATQLAERLATPWHAAAMQAMIDAATITDVASLQHVLRKLRQAVMAQMIVRDLAGLADVHEVMRMCTDLAEVTVRHALKFHTELLAQVHGKPMNADGTPMQLAVIGMGKLGGAELNVSSDIDLIYLYADEGETTGDKPLSYHQFFVLLAKKIGLAISEITADGFVFRVDTRLRPWGDAGPLAMSYGAFEDYLLVHGREWERYAWIKGRALSGSHLSELNAIVRPFVYRKYLDFNAFSAMRDLHAQIRREVVRHDRVDNIKLGPGGIREIEFITQVFQLIRGGQLSKLQNKSTRAVLPMLAVIGSLPPAAASELLEAYYFLRNLEHRLQYIDDAQTQKLPKLPEDQARIAASMDFVDYVQFLVELNKHRANVTRHFDQVFSVPQDDGATHPLSALWLGALSEVAAVERLENLGYDDAAGVYQRLQLTRRGTRYVQLPDKAKHRLDVLVPEIIALAATLPPRDATLSRMLDLLETVARRSAYLALLIEYPAPLRQLAKLCAASPWAAQYLSNNPMLLDELIDARVLYALPDLSVLRQSLHEQMLELDGDTERQMDAMRHFRQRVTLHLLAQDIAGVLPLEQLSDYLSDLAALILEEVIPLAWAGVQNRHYPYPKFAIIGYGKLGGREMGYASDLDVVFLYEDDAPDAAVHYARLAQRINTWLSSTTAAGMLYETDLRLRPDGASGLLVSNIEAFSDYQQHHAWTWEHQALTRARFVAGDKRVGELFEPIRCKILRQQRDREKLRDDISVMRQKMHDGHPNRSELFDIKHDAGGIVDVEFIVQYLILAYSATHCDLTGNIGNLALLKKAAELDLINTAQAESVRMAYRQFRQLQHVLRLQGVDAARVEYAQIAPHAEAVKALWMHIFAAK</sequence>
<keyword evidence="2 7" id="KW-0548">Nucleotidyltransferase</keyword>
<dbReference type="InterPro" id="IPR013546">
    <property type="entry name" value="PII_UdlTrfase/GS_AdlTrfase"/>
</dbReference>
<protein>
    <recommendedName>
        <fullName evidence="7">Bifunctional glutamine synthetase adenylyltransferase/adenylyl-removing enzyme</fullName>
    </recommendedName>
    <alternativeName>
        <fullName evidence="7">ATP:glutamine synthetase adenylyltransferase</fullName>
    </alternativeName>
    <alternativeName>
        <fullName evidence="7">ATase</fullName>
    </alternativeName>
    <domain>
        <recommendedName>
            <fullName evidence="7">Glutamine synthetase adenylyl-L-tyrosine phosphorylase</fullName>
            <ecNumber evidence="7">2.7.7.89</ecNumber>
        </recommendedName>
        <alternativeName>
            <fullName evidence="7">Adenylyl removase</fullName>
            <shortName evidence="7">AR</shortName>
            <shortName evidence="7">AT-N</shortName>
        </alternativeName>
    </domain>
    <domain>
        <recommendedName>
            <fullName evidence="7">Glutamine synthetase adenylyl transferase</fullName>
            <ecNumber evidence="7">2.7.7.42</ecNumber>
        </recommendedName>
        <alternativeName>
            <fullName evidence="7">Adenylyl transferase</fullName>
            <shortName evidence="7">AT</shortName>
            <shortName evidence="7">AT-C</shortName>
        </alternativeName>
    </domain>
</protein>
<dbReference type="KEGG" id="sniv:SFSGTM_21430"/>
<evidence type="ECO:0000256" key="7">
    <source>
        <dbReference type="HAMAP-Rule" id="MF_00802"/>
    </source>
</evidence>
<dbReference type="HAMAP" id="MF_00802">
    <property type="entry name" value="GlnE"/>
    <property type="match status" value="1"/>
</dbReference>
<evidence type="ECO:0000259" key="9">
    <source>
        <dbReference type="Pfam" id="PF08335"/>
    </source>
</evidence>
<feature type="region of interest" description="Adenylyl removase" evidence="7">
    <location>
        <begin position="1"/>
        <end position="406"/>
    </location>
</feature>
<proteinExistence type="inferred from homology"/>
<accession>A0A809RIV7</accession>
<feature type="region of interest" description="Adenylyl transferase" evidence="7">
    <location>
        <begin position="415"/>
        <end position="890"/>
    </location>
</feature>
<feature type="domain" description="Glutamate-ammonia ligase adenylyltransferase repeated" evidence="8">
    <location>
        <begin position="515"/>
        <end position="747"/>
    </location>
</feature>
<dbReference type="Proteomes" id="UP000463939">
    <property type="component" value="Chromosome"/>
</dbReference>
<comment type="function">
    <text evidence="7">Involved in the regulation of glutamine synthetase GlnA, a key enzyme in the process to assimilate ammonia. When cellular nitrogen levels are high, the C-terminal adenylyl transferase (AT) inactivates GlnA by covalent transfer of an adenylyl group from ATP to specific tyrosine residue of GlnA, thus reducing its activity. Conversely, when nitrogen levels are low, the N-terminal adenylyl removase (AR) activates GlnA by removing the adenylyl group by phosphorolysis, increasing its activity. The regulatory region of GlnE binds the signal transduction protein PII (GlnB) which indicates the nitrogen status of the cell.</text>
</comment>
<evidence type="ECO:0000313" key="10">
    <source>
        <dbReference type="EMBL" id="BBP01435.1"/>
    </source>
</evidence>